<keyword evidence="2" id="KW-1185">Reference proteome</keyword>
<accession>A0ABR4IN39</accession>
<sequence>MTGMPWIYTREQWAHIQTVHRQRAQQQYQQQQQQEGPIEWDTQMTEAPNMPVFNFYDQVNPNYGDMEDI</sequence>
<name>A0ABR4IN39_9EURO</name>
<comment type="caution">
    <text evidence="1">The sequence shown here is derived from an EMBL/GenBank/DDBJ whole genome shotgun (WGS) entry which is preliminary data.</text>
</comment>
<proteinExistence type="predicted"/>
<evidence type="ECO:0000313" key="1">
    <source>
        <dbReference type="EMBL" id="KAL2829188.1"/>
    </source>
</evidence>
<evidence type="ECO:0000313" key="2">
    <source>
        <dbReference type="Proteomes" id="UP001610335"/>
    </source>
</evidence>
<dbReference type="Proteomes" id="UP001610335">
    <property type="component" value="Unassembled WGS sequence"/>
</dbReference>
<organism evidence="1 2">
    <name type="scientific">Aspergillus cavernicola</name>
    <dbReference type="NCBI Taxonomy" id="176166"/>
    <lineage>
        <taxon>Eukaryota</taxon>
        <taxon>Fungi</taxon>
        <taxon>Dikarya</taxon>
        <taxon>Ascomycota</taxon>
        <taxon>Pezizomycotina</taxon>
        <taxon>Eurotiomycetes</taxon>
        <taxon>Eurotiomycetidae</taxon>
        <taxon>Eurotiales</taxon>
        <taxon>Aspergillaceae</taxon>
        <taxon>Aspergillus</taxon>
        <taxon>Aspergillus subgen. Nidulantes</taxon>
    </lineage>
</organism>
<protein>
    <submittedName>
        <fullName evidence="1">Uncharacterized protein</fullName>
    </submittedName>
</protein>
<reference evidence="1 2" key="1">
    <citation type="submission" date="2024-07" db="EMBL/GenBank/DDBJ databases">
        <title>Section-level genome sequencing and comparative genomics of Aspergillus sections Usti and Cavernicolus.</title>
        <authorList>
            <consortium name="Lawrence Berkeley National Laboratory"/>
            <person name="Nybo J.L."/>
            <person name="Vesth T.C."/>
            <person name="Theobald S."/>
            <person name="Frisvad J.C."/>
            <person name="Larsen T.O."/>
            <person name="Kjaerboelling I."/>
            <person name="Rothschild-Mancinelli K."/>
            <person name="Lyhne E.K."/>
            <person name="Kogle M.E."/>
            <person name="Barry K."/>
            <person name="Clum A."/>
            <person name="Na H."/>
            <person name="Ledsgaard L."/>
            <person name="Lin J."/>
            <person name="Lipzen A."/>
            <person name="Kuo A."/>
            <person name="Riley R."/>
            <person name="Mondo S."/>
            <person name="LaButti K."/>
            <person name="Haridas S."/>
            <person name="Pangalinan J."/>
            <person name="Salamov A.A."/>
            <person name="Simmons B.A."/>
            <person name="Magnuson J.K."/>
            <person name="Chen J."/>
            <person name="Drula E."/>
            <person name="Henrissat B."/>
            <person name="Wiebenga A."/>
            <person name="Lubbers R.J."/>
            <person name="Gomes A.C."/>
            <person name="Makela M.R."/>
            <person name="Stajich J."/>
            <person name="Grigoriev I.V."/>
            <person name="Mortensen U.H."/>
            <person name="De vries R.P."/>
            <person name="Baker S.E."/>
            <person name="Andersen M.R."/>
        </authorList>
    </citation>
    <scope>NUCLEOTIDE SEQUENCE [LARGE SCALE GENOMIC DNA]</scope>
    <source>
        <strain evidence="1 2">CBS 600.67</strain>
    </source>
</reference>
<gene>
    <name evidence="1" type="ORF">BDW59DRAFT_142264</name>
</gene>
<dbReference type="EMBL" id="JBFXLS010000017">
    <property type="protein sequence ID" value="KAL2829188.1"/>
    <property type="molecule type" value="Genomic_DNA"/>
</dbReference>